<dbReference type="InterPro" id="IPR006224">
    <property type="entry name" value="PsdUridine_synth_RluA-like_CS"/>
</dbReference>
<dbReference type="SUPFAM" id="SSF55120">
    <property type="entry name" value="Pseudouridine synthase"/>
    <property type="match status" value="1"/>
</dbReference>
<name>A0A7X2N2L0_9FIRM</name>
<dbReference type="PANTHER" id="PTHR21600:SF83">
    <property type="entry name" value="PSEUDOURIDYLATE SYNTHASE RPUSD4, MITOCHONDRIAL"/>
    <property type="match status" value="1"/>
</dbReference>
<dbReference type="CDD" id="cd02869">
    <property type="entry name" value="PseudoU_synth_RluA_like"/>
    <property type="match status" value="1"/>
</dbReference>
<evidence type="ECO:0000256" key="2">
    <source>
        <dbReference type="ARBA" id="ARBA00010876"/>
    </source>
</evidence>
<dbReference type="Pfam" id="PF00849">
    <property type="entry name" value="PseudoU_synth_2"/>
    <property type="match status" value="1"/>
</dbReference>
<organism evidence="8 9">
    <name type="scientific">Floccifex porci</name>
    <dbReference type="NCBI Taxonomy" id="2606629"/>
    <lineage>
        <taxon>Bacteria</taxon>
        <taxon>Bacillati</taxon>
        <taxon>Bacillota</taxon>
        <taxon>Erysipelotrichia</taxon>
        <taxon>Erysipelotrichales</taxon>
        <taxon>Erysipelotrichaceae</taxon>
        <taxon>Floccifex</taxon>
    </lineage>
</organism>
<dbReference type="InterPro" id="IPR050188">
    <property type="entry name" value="RluA_PseudoU_synthase"/>
</dbReference>
<sequence>MKEMIILKDDANQRLDKYLLKTFPNLSQFMMYKAIRNKKIKVNRKRAQFNQLLKEKDSVLLFLPEDVCETKERKINPKLPLNIVYEDSNYIFVNKEYGLLSQSNQKNGDCVVSRIQTYLYEKGEYNFNQSSSFAPSICNRLDRNTTGLIIGAKNANALRQMNEAISSHKVHKYYRAWVSGILEKDGEISLYLRKENTRAIISMNKKEGYKEAKLKYKVLEHKENETKVEIELFTGRFHQIRASFSSIGHPLVADTKYGYKGKKKKMQLQAYKLTFDFDLPVIEIKE</sequence>
<dbReference type="InterPro" id="IPR020103">
    <property type="entry name" value="PsdUridine_synth_cat_dom_sf"/>
</dbReference>
<evidence type="ECO:0000256" key="1">
    <source>
        <dbReference type="ARBA" id="ARBA00000073"/>
    </source>
</evidence>
<dbReference type="RefSeq" id="WP_154459738.1">
    <property type="nucleotide sequence ID" value="NZ_VUMM01000005.1"/>
</dbReference>
<evidence type="ECO:0000256" key="5">
    <source>
        <dbReference type="ARBA" id="ARBA00033164"/>
    </source>
</evidence>
<comment type="caution">
    <text evidence="8">The sequence shown here is derived from an EMBL/GenBank/DDBJ whole genome shotgun (WGS) entry which is preliminary data.</text>
</comment>
<dbReference type="InterPro" id="IPR002942">
    <property type="entry name" value="S4_RNA-bd"/>
</dbReference>
<protein>
    <recommendedName>
        <fullName evidence="4">RNA pseudouridylate synthase</fullName>
    </recommendedName>
    <alternativeName>
        <fullName evidence="5">RNA-uridine isomerase</fullName>
    </alternativeName>
</protein>
<dbReference type="SMART" id="SM00363">
    <property type="entry name" value="S4"/>
    <property type="match status" value="1"/>
</dbReference>
<dbReference type="GO" id="GO:0003723">
    <property type="term" value="F:RNA binding"/>
    <property type="evidence" value="ECO:0007669"/>
    <property type="project" value="UniProtKB-KW"/>
</dbReference>
<evidence type="ECO:0000256" key="4">
    <source>
        <dbReference type="ARBA" id="ARBA00031870"/>
    </source>
</evidence>
<proteinExistence type="inferred from homology"/>
<evidence type="ECO:0000256" key="3">
    <source>
        <dbReference type="ARBA" id="ARBA00023235"/>
    </source>
</evidence>
<comment type="similarity">
    <text evidence="2">Belongs to the pseudouridine synthase RluA family.</text>
</comment>
<dbReference type="Proteomes" id="UP000470082">
    <property type="component" value="Unassembled WGS sequence"/>
</dbReference>
<dbReference type="PROSITE" id="PS01129">
    <property type="entry name" value="PSI_RLU"/>
    <property type="match status" value="1"/>
</dbReference>
<dbReference type="EMBL" id="VUMM01000005">
    <property type="protein sequence ID" value="MSS01271.1"/>
    <property type="molecule type" value="Genomic_DNA"/>
</dbReference>
<dbReference type="InterPro" id="IPR006145">
    <property type="entry name" value="PsdUridine_synth_RsuA/RluA"/>
</dbReference>
<dbReference type="GO" id="GO:0000455">
    <property type="term" value="P:enzyme-directed rRNA pseudouridine synthesis"/>
    <property type="evidence" value="ECO:0007669"/>
    <property type="project" value="UniProtKB-ARBA"/>
</dbReference>
<keyword evidence="6" id="KW-0694">RNA-binding</keyword>
<dbReference type="GO" id="GO:0120159">
    <property type="term" value="F:rRNA pseudouridine synthase activity"/>
    <property type="evidence" value="ECO:0007669"/>
    <property type="project" value="UniProtKB-ARBA"/>
</dbReference>
<gene>
    <name evidence="8" type="ORF">FYJ50_03985</name>
</gene>
<dbReference type="PROSITE" id="PS50889">
    <property type="entry name" value="S4"/>
    <property type="match status" value="1"/>
</dbReference>
<accession>A0A7X2N2L0</accession>
<dbReference type="Gene3D" id="3.30.2350.10">
    <property type="entry name" value="Pseudouridine synthase"/>
    <property type="match status" value="1"/>
</dbReference>
<evidence type="ECO:0000259" key="7">
    <source>
        <dbReference type="SMART" id="SM00363"/>
    </source>
</evidence>
<dbReference type="AlphaFoldDB" id="A0A7X2N2L0"/>
<evidence type="ECO:0000313" key="8">
    <source>
        <dbReference type="EMBL" id="MSS01271.1"/>
    </source>
</evidence>
<feature type="domain" description="RNA-binding S4" evidence="7">
    <location>
        <begin position="13"/>
        <end position="75"/>
    </location>
</feature>
<keyword evidence="9" id="KW-1185">Reference proteome</keyword>
<evidence type="ECO:0000313" key="9">
    <source>
        <dbReference type="Proteomes" id="UP000470082"/>
    </source>
</evidence>
<comment type="catalytic activity">
    <reaction evidence="1">
        <text>a uridine in RNA = a pseudouridine in RNA</text>
        <dbReference type="Rhea" id="RHEA:48348"/>
        <dbReference type="Rhea" id="RHEA-COMP:12068"/>
        <dbReference type="Rhea" id="RHEA-COMP:12069"/>
        <dbReference type="ChEBI" id="CHEBI:65314"/>
        <dbReference type="ChEBI" id="CHEBI:65315"/>
    </reaction>
</comment>
<evidence type="ECO:0000256" key="6">
    <source>
        <dbReference type="PROSITE-ProRule" id="PRU00182"/>
    </source>
</evidence>
<keyword evidence="3" id="KW-0413">Isomerase</keyword>
<dbReference type="SUPFAM" id="SSF55174">
    <property type="entry name" value="Alpha-L RNA-binding motif"/>
    <property type="match status" value="1"/>
</dbReference>
<dbReference type="Gene3D" id="3.10.290.10">
    <property type="entry name" value="RNA-binding S4 domain"/>
    <property type="match status" value="1"/>
</dbReference>
<dbReference type="InterPro" id="IPR036986">
    <property type="entry name" value="S4_RNA-bd_sf"/>
</dbReference>
<dbReference type="PANTHER" id="PTHR21600">
    <property type="entry name" value="MITOCHONDRIAL RNA PSEUDOURIDINE SYNTHASE"/>
    <property type="match status" value="1"/>
</dbReference>
<reference evidence="8 9" key="1">
    <citation type="submission" date="2019-08" db="EMBL/GenBank/DDBJ databases">
        <title>In-depth cultivation of the pig gut microbiome towards novel bacterial diversity and tailored functional studies.</title>
        <authorList>
            <person name="Wylensek D."/>
            <person name="Hitch T.C.A."/>
            <person name="Clavel T."/>
        </authorList>
    </citation>
    <scope>NUCLEOTIDE SEQUENCE [LARGE SCALE GENOMIC DNA]</scope>
    <source>
        <strain evidence="8 9">LKV-178-WT-2G</strain>
    </source>
</reference>
<dbReference type="CDD" id="cd00165">
    <property type="entry name" value="S4"/>
    <property type="match status" value="1"/>
</dbReference>